<dbReference type="SUPFAM" id="SSF52833">
    <property type="entry name" value="Thioredoxin-like"/>
    <property type="match status" value="1"/>
</dbReference>
<dbReference type="CDD" id="cd10291">
    <property type="entry name" value="GST_C_YfcG_like"/>
    <property type="match status" value="1"/>
</dbReference>
<feature type="domain" description="GST C-terminal" evidence="4">
    <location>
        <begin position="96"/>
        <end position="222"/>
    </location>
</feature>
<dbReference type="Gene3D" id="6.10.140.1790">
    <property type="match status" value="1"/>
</dbReference>
<dbReference type="PANTHER" id="PTHR44051">
    <property type="entry name" value="GLUTATHIONE S-TRANSFERASE-RELATED"/>
    <property type="match status" value="1"/>
</dbReference>
<accession>A0A0F8UL00</accession>
<dbReference type="SUPFAM" id="SSF47616">
    <property type="entry name" value="GST C-terminal domain-like"/>
    <property type="match status" value="1"/>
</dbReference>
<feature type="domain" description="GST N-terminal" evidence="3">
    <location>
        <begin position="3"/>
        <end position="89"/>
    </location>
</feature>
<dbReference type="Gene3D" id="1.20.1050.10">
    <property type="match status" value="1"/>
</dbReference>
<evidence type="ECO:0000259" key="4">
    <source>
        <dbReference type="PROSITE" id="PS50405"/>
    </source>
</evidence>
<dbReference type="SFLD" id="SFLDG00358">
    <property type="entry name" value="Main_(cytGST)"/>
    <property type="match status" value="1"/>
</dbReference>
<dbReference type="Pfam" id="PF13409">
    <property type="entry name" value="GST_N_2"/>
    <property type="match status" value="1"/>
</dbReference>
<dbReference type="InterPro" id="IPR010987">
    <property type="entry name" value="Glutathione-S-Trfase_C-like"/>
</dbReference>
<evidence type="ECO:0000256" key="2">
    <source>
        <dbReference type="SAM" id="MobiDB-lite"/>
    </source>
</evidence>
<dbReference type="VEuPathDB" id="FungiDB:P175DRAFT_0197633"/>
<dbReference type="FunFam" id="3.40.30.10:FF:000172">
    <property type="entry name" value="Glutathione S-transferase GstA"/>
    <property type="match status" value="1"/>
</dbReference>
<dbReference type="InterPro" id="IPR004045">
    <property type="entry name" value="Glutathione_S-Trfase_N"/>
</dbReference>
<dbReference type="AlphaFoldDB" id="A0A0F8UL00"/>
<feature type="region of interest" description="Disordered" evidence="2">
    <location>
        <begin position="296"/>
        <end position="361"/>
    </location>
</feature>
<dbReference type="Gene3D" id="3.40.30.10">
    <property type="entry name" value="Glutaredoxin"/>
    <property type="match status" value="1"/>
</dbReference>
<dbReference type="Proteomes" id="UP000034947">
    <property type="component" value="Unassembled WGS sequence"/>
</dbReference>
<proteinExistence type="inferred from homology"/>
<evidence type="ECO:0000313" key="5">
    <source>
        <dbReference type="EMBL" id="KKK20269.1"/>
    </source>
</evidence>
<feature type="non-terminal residue" evidence="5">
    <location>
        <position position="526"/>
    </location>
</feature>
<keyword evidence="6" id="KW-1185">Reference proteome</keyword>
<dbReference type="SFLD" id="SFLDS00019">
    <property type="entry name" value="Glutathione_Transferase_(cytos"/>
    <property type="match status" value="1"/>
</dbReference>
<dbReference type="InterPro" id="IPR036249">
    <property type="entry name" value="Thioredoxin-like_sf"/>
</dbReference>
<dbReference type="PANTHER" id="PTHR44051:SF8">
    <property type="entry name" value="GLUTATHIONE S-TRANSFERASE GSTA"/>
    <property type="match status" value="1"/>
</dbReference>
<comment type="caution">
    <text evidence="5">The sequence shown here is derived from an EMBL/GenBank/DDBJ whole genome shotgun (WGS) entry which is preliminary data.</text>
</comment>
<evidence type="ECO:0008006" key="7">
    <source>
        <dbReference type="Google" id="ProtNLM"/>
    </source>
</evidence>
<organism evidence="5 6">
    <name type="scientific">Aspergillus ochraceoroseus</name>
    <dbReference type="NCBI Taxonomy" id="138278"/>
    <lineage>
        <taxon>Eukaryota</taxon>
        <taxon>Fungi</taxon>
        <taxon>Dikarya</taxon>
        <taxon>Ascomycota</taxon>
        <taxon>Pezizomycotina</taxon>
        <taxon>Eurotiomycetes</taxon>
        <taxon>Eurotiomycetidae</taxon>
        <taxon>Eurotiales</taxon>
        <taxon>Aspergillaceae</taxon>
        <taxon>Aspergillus</taxon>
        <taxon>Aspergillus subgen. Nidulantes</taxon>
    </lineage>
</organism>
<evidence type="ECO:0000313" key="6">
    <source>
        <dbReference type="Proteomes" id="UP000034947"/>
    </source>
</evidence>
<dbReference type="OrthoDB" id="422574at2759"/>
<dbReference type="PROSITE" id="PS50404">
    <property type="entry name" value="GST_NTER"/>
    <property type="match status" value="1"/>
</dbReference>
<dbReference type="EMBL" id="JYKN01001502">
    <property type="protein sequence ID" value="KKK20269.1"/>
    <property type="molecule type" value="Genomic_DNA"/>
</dbReference>
<evidence type="ECO:0000259" key="3">
    <source>
        <dbReference type="PROSITE" id="PS50404"/>
    </source>
</evidence>
<protein>
    <recommendedName>
        <fullName evidence="7">Glutathione S-transferase</fullName>
    </recommendedName>
</protein>
<dbReference type="InterPro" id="IPR047086">
    <property type="entry name" value="SF1-HH_sf"/>
</dbReference>
<name>A0A0F8UL00_9EURO</name>
<dbReference type="SFLD" id="SFLDG01151">
    <property type="entry name" value="Main.2:_Nu-like"/>
    <property type="match status" value="1"/>
</dbReference>
<dbReference type="InterPro" id="IPR036282">
    <property type="entry name" value="Glutathione-S-Trfase_C_sf"/>
</dbReference>
<gene>
    <name evidence="5" type="ORF">AOCH_006451</name>
</gene>
<sequence length="526" mass="59967">MSRPDITLYTAQTPNGIKISIALEELGLPYKVEKIDISKNTQKEPWFLEINPNGRIPAITDTFTDGQTIRLFESGSILTYLADQYDKDYKISFPRGTREYYEMTSWLYFQNAGVGPMQGQANHFSRYAPERIEYGVTRYVNETRRLYSVLDQHLATSKSGFLVGDHVSIADISHWGWVAAAGWAGIDIAEFPHLKAWEDRLAAREGVEKGRHVPSPHTIKDLMKDQKKVDEYAAESRKWIQQGMKTDANFFYLIQSSFFPSFSPLPDIPFLLTNSLAFIIYPNALGKMAWRNQGITGSNNVPLGNRRRFGGDNPEEESRTATPSSAAGDKRGRSPVRADPPVDGVKKRKKRNRWGDAQENKAAGLMGLPTMIMANFTNEQLEAYTLHLRIEEISQKLRINDVVPADGDRSPSPPPQYDNFGRRVNTREYRYRKRLEDERHKLIEKAMKTIPNYHPPSDYRRPTKTQEKVYVPVNDYPEINFSMITNPLTPNRSCIASSLTLGSSWAYDQDIAFWRCFFGSLLANPS</sequence>
<dbReference type="Pfam" id="PF00043">
    <property type="entry name" value="GST_C"/>
    <property type="match status" value="1"/>
</dbReference>
<evidence type="ECO:0000256" key="1">
    <source>
        <dbReference type="ARBA" id="ARBA00007409"/>
    </source>
</evidence>
<dbReference type="InterPro" id="IPR040079">
    <property type="entry name" value="Glutathione_S-Trfase"/>
</dbReference>
<dbReference type="PROSITE" id="PS50405">
    <property type="entry name" value="GST_CTER"/>
    <property type="match status" value="1"/>
</dbReference>
<dbReference type="InterPro" id="IPR004046">
    <property type="entry name" value="GST_C"/>
</dbReference>
<dbReference type="CDD" id="cd03048">
    <property type="entry name" value="GST_N_Ure2p_like"/>
    <property type="match status" value="1"/>
</dbReference>
<reference evidence="5 6" key="1">
    <citation type="submission" date="2015-02" db="EMBL/GenBank/DDBJ databases">
        <title>Draft Genome Sequences of Two Closely-Related Aflatoxigenic Aspergillus Species Obtained from the Cote d'Ivoire.</title>
        <authorList>
            <person name="Moore G.G."/>
            <person name="Beltz S.B."/>
            <person name="Mack B.M."/>
        </authorList>
    </citation>
    <scope>NUCLEOTIDE SEQUENCE [LARGE SCALE GENOMIC DNA]</scope>
    <source>
        <strain evidence="5 6">SRRC1432</strain>
    </source>
</reference>
<dbReference type="Pfam" id="PF16275">
    <property type="entry name" value="SF1-HH"/>
    <property type="match status" value="1"/>
</dbReference>
<dbReference type="VEuPathDB" id="FungiDB:P175DRAFT_0477186"/>
<dbReference type="InterPro" id="IPR032570">
    <property type="entry name" value="SF1-HH"/>
</dbReference>
<comment type="similarity">
    <text evidence="1">Belongs to the GST superfamily.</text>
</comment>